<dbReference type="InterPro" id="IPR054353">
    <property type="entry name" value="IstA-like_C"/>
</dbReference>
<evidence type="ECO:0000313" key="5">
    <source>
        <dbReference type="EMBL" id="ASG68227.1"/>
    </source>
</evidence>
<dbReference type="EMBL" id="CP022132">
    <property type="protein sequence ID" value="ASG67131.1"/>
    <property type="molecule type" value="Genomic_DNA"/>
</dbReference>
<comment type="similarity">
    <text evidence="1">Belongs to the transposase IS21/IS408/IS1162 family.</text>
</comment>
<dbReference type="EMBL" id="CP022132">
    <property type="protein sequence ID" value="ASG67578.1"/>
    <property type="molecule type" value="Genomic_DNA"/>
</dbReference>
<evidence type="ECO:0000313" key="4">
    <source>
        <dbReference type="EMBL" id="ASG67578.1"/>
    </source>
</evidence>
<evidence type="ECO:0000313" key="7">
    <source>
        <dbReference type="Proteomes" id="UP000249910"/>
    </source>
</evidence>
<name>A0ABM6LX40_9GAMM</name>
<gene>
    <name evidence="3" type="ORF">CDV26_00905</name>
    <name evidence="4" type="ORF">CDV26_03475</name>
    <name evidence="5" type="ORF">CDV26_07330</name>
    <name evidence="6" type="ORF">CDV26_11460</name>
</gene>
<dbReference type="SUPFAM" id="SSF53098">
    <property type="entry name" value="Ribonuclease H-like"/>
    <property type="match status" value="1"/>
</dbReference>
<dbReference type="EMBL" id="CP022132">
    <property type="protein sequence ID" value="ASG68911.1"/>
    <property type="molecule type" value="Genomic_DNA"/>
</dbReference>
<dbReference type="Pfam" id="PF22483">
    <property type="entry name" value="Mu-transpos_C_2"/>
    <property type="match status" value="1"/>
</dbReference>
<evidence type="ECO:0000256" key="1">
    <source>
        <dbReference type="ARBA" id="ARBA00009277"/>
    </source>
</evidence>
<accession>A0ABM6LX40</accession>
<evidence type="ECO:0000313" key="6">
    <source>
        <dbReference type="EMBL" id="ASG68911.1"/>
    </source>
</evidence>
<dbReference type="EMBL" id="CP022132">
    <property type="protein sequence ID" value="ASG68227.1"/>
    <property type="molecule type" value="Genomic_DNA"/>
</dbReference>
<protein>
    <submittedName>
        <fullName evidence="3">Transposase</fullName>
    </submittedName>
</protein>
<reference evidence="3 7" key="1">
    <citation type="submission" date="2017-06" db="EMBL/GenBank/DDBJ databases">
        <title>Complete genome of Francisella halioticida.</title>
        <authorList>
            <person name="Sjodin A."/>
        </authorList>
    </citation>
    <scope>NUCLEOTIDE SEQUENCE [LARGE SCALE GENOMIC DNA]</scope>
    <source>
        <strain evidence="3 7">DSM 23729</strain>
    </source>
</reference>
<dbReference type="InterPro" id="IPR001584">
    <property type="entry name" value="Integrase_cat-core"/>
</dbReference>
<dbReference type="NCBIfam" id="NF033546">
    <property type="entry name" value="transpos_IS21"/>
    <property type="match status" value="1"/>
</dbReference>
<dbReference type="Proteomes" id="UP000249910">
    <property type="component" value="Chromosome"/>
</dbReference>
<dbReference type="Pfam" id="PF00665">
    <property type="entry name" value="rve"/>
    <property type="match status" value="1"/>
</dbReference>
<dbReference type="RefSeq" id="WP_088771690.1">
    <property type="nucleotide sequence ID" value="NZ_CP022132.1"/>
</dbReference>
<dbReference type="PANTHER" id="PTHR35004">
    <property type="entry name" value="TRANSPOSASE RV3428C-RELATED"/>
    <property type="match status" value="1"/>
</dbReference>
<evidence type="ECO:0000259" key="2">
    <source>
        <dbReference type="PROSITE" id="PS50994"/>
    </source>
</evidence>
<proteinExistence type="inferred from homology"/>
<organism evidence="3 7">
    <name type="scientific">Francisella halioticida</name>
    <dbReference type="NCBI Taxonomy" id="549298"/>
    <lineage>
        <taxon>Bacteria</taxon>
        <taxon>Pseudomonadati</taxon>
        <taxon>Pseudomonadota</taxon>
        <taxon>Gammaproteobacteria</taxon>
        <taxon>Thiotrichales</taxon>
        <taxon>Francisellaceae</taxon>
        <taxon>Francisella</taxon>
    </lineage>
</organism>
<keyword evidence="7" id="KW-1185">Reference proteome</keyword>
<feature type="domain" description="Integrase catalytic" evidence="2">
    <location>
        <begin position="1"/>
        <end position="180"/>
    </location>
</feature>
<dbReference type="InterPro" id="IPR036397">
    <property type="entry name" value="RNaseH_sf"/>
</dbReference>
<dbReference type="PANTHER" id="PTHR35004:SF7">
    <property type="entry name" value="INTEGRASE PROTEIN"/>
    <property type="match status" value="1"/>
</dbReference>
<evidence type="ECO:0000313" key="3">
    <source>
        <dbReference type="EMBL" id="ASG67131.1"/>
    </source>
</evidence>
<dbReference type="InterPro" id="IPR012337">
    <property type="entry name" value="RNaseH-like_sf"/>
</dbReference>
<dbReference type="PROSITE" id="PS50994">
    <property type="entry name" value="INTEGRASE"/>
    <property type="match status" value="1"/>
</dbReference>
<dbReference type="Gene3D" id="3.30.420.10">
    <property type="entry name" value="Ribonuclease H-like superfamily/Ribonuclease H"/>
    <property type="match status" value="1"/>
</dbReference>
<sequence>MPLYFDPDEAYQFDWSEETVELGVKITKIKLAHFKLSYSRMFFVIAYLRESQEMLFDAHDKAFEFFGGVTQRGIYDNMKTAVDKVFVSKSNRKFNQNFLCMLKHYVIEPTACNPASGWEKGQVENQVDNIRDWLFKPRLKFDTLEELNRHLQQRVLDISKQRKHTEIRDKTIYDVFRQEKSLLRDFSSPFNGYKEITRKVDKTCLVSYDSNRYSVACEYANRSVDVRAYPSKIRIFCNGNKIATHDICLDRNKRILNPYHYLNLLERKPGALRNGEPFKDWVLPKSILKVKDLLMSKNGGDRQAVEVLLSLRDYGIEAVEIACDLDIGSNVINSQHIINSIIRLKCEKGAPIVDVDDSLKLKNPPIANCNNYNQLLGGL</sequence>